<dbReference type="GeneID" id="16074296"/>
<dbReference type="KEGG" id="sre:PTSG_12265"/>
<dbReference type="PANTHER" id="PTHR21082">
    <property type="entry name" value="PROTEIN INTURNED"/>
    <property type="match status" value="1"/>
</dbReference>
<dbReference type="RefSeq" id="XP_004993717.1">
    <property type="nucleotide sequence ID" value="XM_004993660.1"/>
</dbReference>
<dbReference type="PANTHER" id="PTHR21082:SF4">
    <property type="entry name" value="PROTEIN INTURNED"/>
    <property type="match status" value="1"/>
</dbReference>
<feature type="compositionally biased region" description="Acidic residues" evidence="1">
    <location>
        <begin position="181"/>
        <end position="195"/>
    </location>
</feature>
<sequence>MCDAVLMRRPNEKRAKREKDATYCYKAAVAAAYNASEAARLAASLLGEDEADTSDAVDVAASAGGGDGSRAQREGSESRHGDGGKQGAGGVDATATAAAAAERGSDSRDDTVVTDDTATAEHGPVNREHNQAGTAAAADVNSRTGSSSNPHQEANKAEEQEEKEEQEEQEEKEKGNKAKAEDEEEQEEEENEDEQPASALGVLSGALITMIDSFPEHVTRDMPIGNTQVLSGTLVHVAYVYLEDDYVLAVACDAAACPFVHLQTKLVEFVRVLKSLYCDFQALLVSARHHRLLTLHLTRFFAHLLASYQHRLGHHCSIHNHPSSLRLSIAGVRRRPRVIQKALHLPSLETCDPRCMISSGRGNAVFHFLAAEPGTGLVLVSDPFAPLNEHSLQAKVLDQFYRTSLRVRALLHQSRASNTSSSLFTAPPPPPPSSSSPLSSAATPSTPSRRHSAMFPGDHPLSMMEEHGLMFTVGTATWSSSSHDQQQRQQQQHQSRGGVSCNPAVSAFQRRRTKRASSRHASAEHGGGSPFPLSYWVVGRLLPPRGSNTDTRAQHHAHGTFFGGGSRGVQDDMYRELYVCFRDGAAQDTAEMAFKLFSGL</sequence>
<dbReference type="GO" id="GO:0005929">
    <property type="term" value="C:cilium"/>
    <property type="evidence" value="ECO:0007669"/>
    <property type="project" value="TreeGrafter"/>
</dbReference>
<feature type="region of interest" description="Disordered" evidence="1">
    <location>
        <begin position="49"/>
        <end position="198"/>
    </location>
</feature>
<dbReference type="InParanoid" id="F2UAL9"/>
<proteinExistence type="predicted"/>
<feature type="compositionally biased region" description="Basic residues" evidence="1">
    <location>
        <begin position="509"/>
        <end position="518"/>
    </location>
</feature>
<evidence type="ECO:0000313" key="2">
    <source>
        <dbReference type="EMBL" id="EGD73435.1"/>
    </source>
</evidence>
<dbReference type="Proteomes" id="UP000007799">
    <property type="component" value="Unassembled WGS sequence"/>
</dbReference>
<feature type="compositionally biased region" description="Polar residues" evidence="1">
    <location>
        <begin position="141"/>
        <end position="151"/>
    </location>
</feature>
<feature type="compositionally biased region" description="Low complexity" evidence="1">
    <location>
        <begin position="435"/>
        <end position="447"/>
    </location>
</feature>
<feature type="region of interest" description="Disordered" evidence="1">
    <location>
        <begin position="416"/>
        <end position="462"/>
    </location>
</feature>
<keyword evidence="3" id="KW-1185">Reference proteome</keyword>
<dbReference type="GO" id="GO:0060271">
    <property type="term" value="P:cilium assembly"/>
    <property type="evidence" value="ECO:0007669"/>
    <property type="project" value="InterPro"/>
</dbReference>
<dbReference type="GO" id="GO:0005737">
    <property type="term" value="C:cytoplasm"/>
    <property type="evidence" value="ECO:0007669"/>
    <property type="project" value="TreeGrafter"/>
</dbReference>
<dbReference type="Gene3D" id="1.25.40.1010">
    <property type="match status" value="1"/>
</dbReference>
<feature type="region of interest" description="Disordered" evidence="1">
    <location>
        <begin position="508"/>
        <end position="527"/>
    </location>
</feature>
<feature type="compositionally biased region" description="Basic and acidic residues" evidence="1">
    <location>
        <begin position="171"/>
        <end position="180"/>
    </location>
</feature>
<evidence type="ECO:0000313" key="3">
    <source>
        <dbReference type="Proteomes" id="UP000007799"/>
    </source>
</evidence>
<accession>F2UAL9</accession>
<feature type="compositionally biased region" description="Low complexity" evidence="1">
    <location>
        <begin position="479"/>
        <end position="496"/>
    </location>
</feature>
<organism evidence="3">
    <name type="scientific">Salpingoeca rosetta (strain ATCC 50818 / BSB-021)</name>
    <dbReference type="NCBI Taxonomy" id="946362"/>
    <lineage>
        <taxon>Eukaryota</taxon>
        <taxon>Choanoflagellata</taxon>
        <taxon>Craspedida</taxon>
        <taxon>Salpingoecidae</taxon>
        <taxon>Salpingoeca</taxon>
    </lineage>
</organism>
<feature type="region of interest" description="Disordered" evidence="1">
    <location>
        <begin position="476"/>
        <end position="501"/>
    </location>
</feature>
<evidence type="ECO:0000256" key="1">
    <source>
        <dbReference type="SAM" id="MobiDB-lite"/>
    </source>
</evidence>
<dbReference type="EMBL" id="GL832966">
    <property type="protein sequence ID" value="EGD73435.1"/>
    <property type="molecule type" value="Genomic_DNA"/>
</dbReference>
<name>F2UAL9_SALR5</name>
<dbReference type="AlphaFoldDB" id="F2UAL9"/>
<reference evidence="2" key="1">
    <citation type="submission" date="2009-08" db="EMBL/GenBank/DDBJ databases">
        <title>Annotation of Salpingoeca rosetta.</title>
        <authorList>
            <consortium name="The Broad Institute Genome Sequencing Platform"/>
            <person name="Russ C."/>
            <person name="Cuomo C."/>
            <person name="Burger G."/>
            <person name="Gray M.W."/>
            <person name="Holland P.W.H."/>
            <person name="King N."/>
            <person name="Lang F.B.F."/>
            <person name="Roger A.J."/>
            <person name="Ruiz-Trillo I."/>
            <person name="Young S.K."/>
            <person name="Zeng Q."/>
            <person name="Gargeya S."/>
            <person name="Alvarado L."/>
            <person name="Berlin A."/>
            <person name="Chapman S.B."/>
            <person name="Chen Z."/>
            <person name="Freedman E."/>
            <person name="Gellesch M."/>
            <person name="Goldberg J."/>
            <person name="Griggs A."/>
            <person name="Gujja S."/>
            <person name="Heilman E."/>
            <person name="Heiman D."/>
            <person name="Howarth C."/>
            <person name="Mehta T."/>
            <person name="Neiman D."/>
            <person name="Pearson M."/>
            <person name="Roberts A."/>
            <person name="Saif S."/>
            <person name="Shea T."/>
            <person name="Shenoy N."/>
            <person name="Sisk P."/>
            <person name="Stolte C."/>
            <person name="Sykes S."/>
            <person name="White J."/>
            <person name="Yandava C."/>
            <person name="Haas B."/>
            <person name="Nusbaum C."/>
            <person name="Birren B."/>
        </authorList>
    </citation>
    <scope>NUCLEOTIDE SEQUENCE [LARGE SCALE GENOMIC DNA]</scope>
    <source>
        <strain evidence="2">ATCC 50818</strain>
    </source>
</reference>
<gene>
    <name evidence="2" type="ORF">PTSG_12265</name>
</gene>
<feature type="compositionally biased region" description="Acidic residues" evidence="1">
    <location>
        <begin position="159"/>
        <end position="170"/>
    </location>
</feature>
<protein>
    <submittedName>
        <fullName evidence="2">Uncharacterized protein</fullName>
    </submittedName>
</protein>
<dbReference type="InterPro" id="IPR039151">
    <property type="entry name" value="INTU"/>
</dbReference>
<feature type="compositionally biased region" description="Basic and acidic residues" evidence="1">
    <location>
        <begin position="70"/>
        <end position="83"/>
    </location>
</feature>